<dbReference type="Proteomes" id="UP000252733">
    <property type="component" value="Unassembled WGS sequence"/>
</dbReference>
<dbReference type="AlphaFoldDB" id="A0A2T0WYT7"/>
<evidence type="ECO:0008006" key="3">
    <source>
        <dbReference type="Google" id="ProtNLM"/>
    </source>
</evidence>
<dbReference type="RefSeq" id="WP_146131004.1">
    <property type="nucleotide sequence ID" value="NZ_PVTS01000023.1"/>
</dbReference>
<evidence type="ECO:0000313" key="2">
    <source>
        <dbReference type="Proteomes" id="UP000252733"/>
    </source>
</evidence>
<dbReference type="OrthoDB" id="1495284at2"/>
<sequence>MTHSTKVLKGLITVLLVLTFVQCEKDETSPKQDNNIQMNGSDFTISSATMMGVSIGDSGHTGITLISASETQANSITIDVESFTRETIEGAYAYPEAEGKKLLDDWLTNYSVFDGSTMESSNLEAGEVTISHNGNNNYTVEMNLVMVDGVIFSGSFTGDFQVMFNNQ</sequence>
<reference evidence="1 2" key="1">
    <citation type="submission" date="2018-07" db="EMBL/GenBank/DDBJ databases">
        <title>Freshwater and sediment microbial communities from various areas in North America, analyzing microbe dynamics in response to fracking.</title>
        <authorList>
            <person name="Lamendella R."/>
        </authorList>
    </citation>
    <scope>NUCLEOTIDE SEQUENCE [LARGE SCALE GENOMIC DNA]</scope>
    <source>
        <strain evidence="1 2">160A</strain>
    </source>
</reference>
<evidence type="ECO:0000313" key="1">
    <source>
        <dbReference type="EMBL" id="RCW34597.1"/>
    </source>
</evidence>
<comment type="caution">
    <text evidence="1">The sequence shown here is derived from an EMBL/GenBank/DDBJ whole genome shotgun (WGS) entry which is preliminary data.</text>
</comment>
<keyword evidence="2" id="KW-1185">Reference proteome</keyword>
<dbReference type="EMBL" id="QPIZ01000011">
    <property type="protein sequence ID" value="RCW34597.1"/>
    <property type="molecule type" value="Genomic_DNA"/>
</dbReference>
<name>A0A2T0WYT7_9BACT</name>
<dbReference type="STRING" id="1168289.GCA_000259075_02655"/>
<proteinExistence type="predicted"/>
<gene>
    <name evidence="1" type="ORF">DFO77_11198</name>
</gene>
<protein>
    <recommendedName>
        <fullName evidence="3">Lipocalin-like domain-containing protein</fullName>
    </recommendedName>
</protein>
<accession>A0A2T0WYT7</accession>
<organism evidence="1 2">
    <name type="scientific">Marinilabilia salmonicolor</name>
    <dbReference type="NCBI Taxonomy" id="989"/>
    <lineage>
        <taxon>Bacteria</taxon>
        <taxon>Pseudomonadati</taxon>
        <taxon>Bacteroidota</taxon>
        <taxon>Bacteroidia</taxon>
        <taxon>Marinilabiliales</taxon>
        <taxon>Marinilabiliaceae</taxon>
        <taxon>Marinilabilia</taxon>
    </lineage>
</organism>